<comment type="similarity">
    <text evidence="7">Belongs to the shikimate kinase family.</text>
</comment>
<dbReference type="HAMAP" id="MF_00109">
    <property type="entry name" value="Shikimate_kinase"/>
    <property type="match status" value="1"/>
</dbReference>
<evidence type="ECO:0000256" key="1">
    <source>
        <dbReference type="ARBA" id="ARBA00022605"/>
    </source>
</evidence>
<dbReference type="GO" id="GO:0005524">
    <property type="term" value="F:ATP binding"/>
    <property type="evidence" value="ECO:0007669"/>
    <property type="project" value="UniProtKB-UniRule"/>
</dbReference>
<comment type="caution">
    <text evidence="7">Lacks conserved residue(s) required for the propagation of feature annotation.</text>
</comment>
<keyword evidence="6 7" id="KW-0057">Aromatic amino acid biosynthesis</keyword>
<dbReference type="SUPFAM" id="SSF52540">
    <property type="entry name" value="P-loop containing nucleoside triphosphate hydrolases"/>
    <property type="match status" value="1"/>
</dbReference>
<comment type="cofactor">
    <cofactor evidence="7">
        <name>Mg(2+)</name>
        <dbReference type="ChEBI" id="CHEBI:18420"/>
    </cofactor>
    <text evidence="7">Binds 1 Mg(2+) ion per subunit.</text>
</comment>
<dbReference type="RefSeq" id="WP_150903389.1">
    <property type="nucleotide sequence ID" value="NZ_VTWT01000003.1"/>
</dbReference>
<name>A0A5N1J1P3_9BACT</name>
<proteinExistence type="inferred from homology"/>
<dbReference type="Gene3D" id="3.40.50.300">
    <property type="entry name" value="P-loop containing nucleotide triphosphate hydrolases"/>
    <property type="match status" value="1"/>
</dbReference>
<dbReference type="EMBL" id="VTWT01000003">
    <property type="protein sequence ID" value="KAA9340318.1"/>
    <property type="molecule type" value="Genomic_DNA"/>
</dbReference>
<comment type="caution">
    <text evidence="8">The sequence shown here is derived from an EMBL/GenBank/DDBJ whole genome shotgun (WGS) entry which is preliminary data.</text>
</comment>
<dbReference type="EC" id="2.7.1.71" evidence="7"/>
<dbReference type="GO" id="GO:0009423">
    <property type="term" value="P:chorismate biosynthetic process"/>
    <property type="evidence" value="ECO:0007669"/>
    <property type="project" value="UniProtKB-UniRule"/>
</dbReference>
<dbReference type="AlphaFoldDB" id="A0A5N1J1P3"/>
<evidence type="ECO:0000256" key="6">
    <source>
        <dbReference type="ARBA" id="ARBA00023141"/>
    </source>
</evidence>
<evidence type="ECO:0000313" key="8">
    <source>
        <dbReference type="EMBL" id="KAA9340318.1"/>
    </source>
</evidence>
<dbReference type="GO" id="GO:0008652">
    <property type="term" value="P:amino acid biosynthetic process"/>
    <property type="evidence" value="ECO:0007669"/>
    <property type="project" value="UniProtKB-KW"/>
</dbReference>
<comment type="subcellular location">
    <subcellularLocation>
        <location evidence="7">Cytoplasm</location>
    </subcellularLocation>
</comment>
<comment type="function">
    <text evidence="7">Catalyzes the specific phosphorylation of the 3-hydroxyl group of shikimic acid using ATP as a cosubstrate.</text>
</comment>
<feature type="binding site" evidence="7">
    <location>
        <begin position="10"/>
        <end position="15"/>
    </location>
    <ligand>
        <name>ATP</name>
        <dbReference type="ChEBI" id="CHEBI:30616"/>
    </ligand>
</feature>
<keyword evidence="7" id="KW-0460">Magnesium</keyword>
<evidence type="ECO:0000256" key="4">
    <source>
        <dbReference type="ARBA" id="ARBA00022777"/>
    </source>
</evidence>
<organism evidence="8 9">
    <name type="scientific">Adhaeribacter soli</name>
    <dbReference type="NCBI Taxonomy" id="2607655"/>
    <lineage>
        <taxon>Bacteria</taxon>
        <taxon>Pseudomonadati</taxon>
        <taxon>Bacteroidota</taxon>
        <taxon>Cytophagia</taxon>
        <taxon>Cytophagales</taxon>
        <taxon>Hymenobacteraceae</taxon>
        <taxon>Adhaeribacter</taxon>
    </lineage>
</organism>
<dbReference type="GO" id="GO:0009073">
    <property type="term" value="P:aromatic amino acid family biosynthetic process"/>
    <property type="evidence" value="ECO:0007669"/>
    <property type="project" value="UniProtKB-KW"/>
</dbReference>
<feature type="binding site" evidence="7">
    <location>
        <position position="56"/>
    </location>
    <ligand>
        <name>substrate</name>
    </ligand>
</feature>
<reference evidence="8 9" key="1">
    <citation type="submission" date="2019-09" db="EMBL/GenBank/DDBJ databases">
        <title>Genome sequence of Adhaeribacter sp. M2.</title>
        <authorList>
            <person name="Srinivasan S."/>
        </authorList>
    </citation>
    <scope>NUCLEOTIDE SEQUENCE [LARGE SCALE GENOMIC DNA]</scope>
    <source>
        <strain evidence="8 9">M2</strain>
    </source>
</reference>
<keyword evidence="5 7" id="KW-0067">ATP-binding</keyword>
<dbReference type="InterPro" id="IPR027417">
    <property type="entry name" value="P-loop_NTPase"/>
</dbReference>
<evidence type="ECO:0000256" key="2">
    <source>
        <dbReference type="ARBA" id="ARBA00022679"/>
    </source>
</evidence>
<feature type="binding site" evidence="7">
    <location>
        <position position="79"/>
    </location>
    <ligand>
        <name>substrate</name>
    </ligand>
</feature>
<feature type="binding site" evidence="7">
    <location>
        <position position="119"/>
    </location>
    <ligand>
        <name>ATP</name>
        <dbReference type="ChEBI" id="CHEBI:30616"/>
    </ligand>
</feature>
<comment type="catalytic activity">
    <reaction evidence="7">
        <text>shikimate + ATP = 3-phosphoshikimate + ADP + H(+)</text>
        <dbReference type="Rhea" id="RHEA:13121"/>
        <dbReference type="ChEBI" id="CHEBI:15378"/>
        <dbReference type="ChEBI" id="CHEBI:30616"/>
        <dbReference type="ChEBI" id="CHEBI:36208"/>
        <dbReference type="ChEBI" id="CHEBI:145989"/>
        <dbReference type="ChEBI" id="CHEBI:456216"/>
        <dbReference type="EC" id="2.7.1.71"/>
    </reaction>
</comment>
<feature type="binding site" evidence="7">
    <location>
        <position position="141"/>
    </location>
    <ligand>
        <name>substrate</name>
    </ligand>
</feature>
<dbReference type="GO" id="GO:0000287">
    <property type="term" value="F:magnesium ion binding"/>
    <property type="evidence" value="ECO:0007669"/>
    <property type="project" value="UniProtKB-UniRule"/>
</dbReference>
<dbReference type="PANTHER" id="PTHR21087:SF16">
    <property type="entry name" value="SHIKIMATE KINASE 1, CHLOROPLASTIC"/>
    <property type="match status" value="1"/>
</dbReference>
<evidence type="ECO:0000256" key="7">
    <source>
        <dbReference type="HAMAP-Rule" id="MF_00109"/>
    </source>
</evidence>
<keyword evidence="4 7" id="KW-0418">Kinase</keyword>
<feature type="binding site" evidence="7">
    <location>
        <position position="14"/>
    </location>
    <ligand>
        <name>Mg(2+)</name>
        <dbReference type="ChEBI" id="CHEBI:18420"/>
    </ligand>
</feature>
<dbReference type="CDD" id="cd00464">
    <property type="entry name" value="SK"/>
    <property type="match status" value="1"/>
</dbReference>
<accession>A0A5N1J1P3</accession>
<dbReference type="Pfam" id="PF01202">
    <property type="entry name" value="SKI"/>
    <property type="match status" value="1"/>
</dbReference>
<keyword evidence="3 7" id="KW-0547">Nucleotide-binding</keyword>
<gene>
    <name evidence="7" type="primary">aroK</name>
    <name evidence="8" type="ORF">F0P94_08205</name>
</gene>
<dbReference type="GO" id="GO:0004765">
    <property type="term" value="F:shikimate kinase activity"/>
    <property type="evidence" value="ECO:0007669"/>
    <property type="project" value="UniProtKB-UniRule"/>
</dbReference>
<dbReference type="GO" id="GO:0005829">
    <property type="term" value="C:cytosol"/>
    <property type="evidence" value="ECO:0007669"/>
    <property type="project" value="TreeGrafter"/>
</dbReference>
<comment type="pathway">
    <text evidence="7">Metabolic intermediate biosynthesis; chorismate biosynthesis; chorismate from D-erythrose 4-phosphate and phosphoenolpyruvate: step 5/7.</text>
</comment>
<evidence type="ECO:0000256" key="3">
    <source>
        <dbReference type="ARBA" id="ARBA00022741"/>
    </source>
</evidence>
<dbReference type="Proteomes" id="UP000326570">
    <property type="component" value="Unassembled WGS sequence"/>
</dbReference>
<dbReference type="InterPro" id="IPR000623">
    <property type="entry name" value="Shikimate_kinase/TSH1"/>
</dbReference>
<keyword evidence="7" id="KW-0963">Cytoplasm</keyword>
<evidence type="ECO:0000313" key="9">
    <source>
        <dbReference type="Proteomes" id="UP000326570"/>
    </source>
</evidence>
<keyword evidence="7" id="KW-0479">Metal-binding</keyword>
<dbReference type="PANTHER" id="PTHR21087">
    <property type="entry name" value="SHIKIMATE KINASE"/>
    <property type="match status" value="1"/>
</dbReference>
<protein>
    <recommendedName>
        <fullName evidence="7">Shikimate kinase</fullName>
        <shortName evidence="7">SK</shortName>
        <ecNumber evidence="7">2.7.1.71</ecNumber>
    </recommendedName>
</protein>
<keyword evidence="9" id="KW-1185">Reference proteome</keyword>
<comment type="subunit">
    <text evidence="7">Monomer.</text>
</comment>
<sequence>MHIYLIGMPGAGKTTLGRQLAATLNLPFIDLDEAIEKQAGLTIPQLFEQKGEAYFRQLESEVLKTVSDSAERLVIATGGGTPCFSDNMAFMNKNGTTVYLRTEPDVLVQRLLNQELSQRPLLKGKSETELLAYLTQTITARQPFYLQAGIIFEARDNMQAVAQLSAFISRFESSC</sequence>
<evidence type="ECO:0000256" key="5">
    <source>
        <dbReference type="ARBA" id="ARBA00022840"/>
    </source>
</evidence>
<dbReference type="PRINTS" id="PR01100">
    <property type="entry name" value="SHIKIMTKNASE"/>
</dbReference>
<feature type="binding site" evidence="7">
    <location>
        <position position="32"/>
    </location>
    <ligand>
        <name>substrate</name>
    </ligand>
</feature>
<dbReference type="InterPro" id="IPR031322">
    <property type="entry name" value="Shikimate/glucono_kinase"/>
</dbReference>
<keyword evidence="1 7" id="KW-0028">Amino-acid biosynthesis</keyword>
<keyword evidence="2 7" id="KW-0808">Transferase</keyword>
<dbReference type="UniPathway" id="UPA00053">
    <property type="reaction ID" value="UER00088"/>
</dbReference>